<accession>A0A6J5NIN5</accession>
<organism evidence="1">
    <name type="scientific">uncultured Caudovirales phage</name>
    <dbReference type="NCBI Taxonomy" id="2100421"/>
    <lineage>
        <taxon>Viruses</taxon>
        <taxon>Duplodnaviria</taxon>
        <taxon>Heunggongvirae</taxon>
        <taxon>Uroviricota</taxon>
        <taxon>Caudoviricetes</taxon>
        <taxon>Peduoviridae</taxon>
        <taxon>Maltschvirus</taxon>
        <taxon>Maltschvirus maltsch</taxon>
    </lineage>
</organism>
<proteinExistence type="predicted"/>
<reference evidence="1" key="1">
    <citation type="submission" date="2020-04" db="EMBL/GenBank/DDBJ databases">
        <authorList>
            <person name="Chiriac C."/>
            <person name="Salcher M."/>
            <person name="Ghai R."/>
            <person name="Kavagutti S V."/>
        </authorList>
    </citation>
    <scope>NUCLEOTIDE SEQUENCE</scope>
</reference>
<name>A0A6J5NIN5_9CAUD</name>
<dbReference type="EMBL" id="LR796655">
    <property type="protein sequence ID" value="CAB4157311.1"/>
    <property type="molecule type" value="Genomic_DNA"/>
</dbReference>
<gene>
    <name evidence="1" type="ORF">UFOVP678_18</name>
</gene>
<evidence type="ECO:0000313" key="1">
    <source>
        <dbReference type="EMBL" id="CAB4157311.1"/>
    </source>
</evidence>
<sequence length="63" mass="7643">MRLFIDQWNQQFSVNFVKELKTKHYLRGKVSKMYVDKKDGSTAHIGYVIGQHWLREFQQVERV</sequence>
<protein>
    <submittedName>
        <fullName evidence="1">Uncharacterized protein</fullName>
    </submittedName>
</protein>